<evidence type="ECO:0000313" key="2">
    <source>
        <dbReference type="Proteomes" id="UP000578531"/>
    </source>
</evidence>
<gene>
    <name evidence="1" type="ORF">HO173_004703</name>
</gene>
<dbReference type="AlphaFoldDB" id="A0A8H6FYG2"/>
<keyword evidence="2" id="KW-1185">Reference proteome</keyword>
<dbReference type="GeneID" id="59286367"/>
<dbReference type="Proteomes" id="UP000578531">
    <property type="component" value="Unassembled WGS sequence"/>
</dbReference>
<accession>A0A8H6FYG2</accession>
<organism evidence="1 2">
    <name type="scientific">Letharia columbiana</name>
    <dbReference type="NCBI Taxonomy" id="112416"/>
    <lineage>
        <taxon>Eukaryota</taxon>
        <taxon>Fungi</taxon>
        <taxon>Dikarya</taxon>
        <taxon>Ascomycota</taxon>
        <taxon>Pezizomycotina</taxon>
        <taxon>Lecanoromycetes</taxon>
        <taxon>OSLEUM clade</taxon>
        <taxon>Lecanoromycetidae</taxon>
        <taxon>Lecanorales</taxon>
        <taxon>Lecanorineae</taxon>
        <taxon>Parmeliaceae</taxon>
        <taxon>Letharia</taxon>
    </lineage>
</organism>
<dbReference type="EMBL" id="JACCJC010000015">
    <property type="protein sequence ID" value="KAF6237235.1"/>
    <property type="molecule type" value="Genomic_DNA"/>
</dbReference>
<reference evidence="1 2" key="1">
    <citation type="journal article" date="2020" name="Genomics">
        <title>Complete, high-quality genomes from long-read metagenomic sequencing of two wolf lichen thalli reveals enigmatic genome architecture.</title>
        <authorList>
            <person name="McKenzie S.K."/>
            <person name="Walston R.F."/>
            <person name="Allen J.L."/>
        </authorList>
    </citation>
    <scope>NUCLEOTIDE SEQUENCE [LARGE SCALE GENOMIC DNA]</scope>
    <source>
        <strain evidence="1">WasteWater2</strain>
    </source>
</reference>
<protein>
    <submittedName>
        <fullName evidence="1">Uncharacterized protein</fullName>
    </submittedName>
</protein>
<name>A0A8H6FYG2_9LECA</name>
<proteinExistence type="predicted"/>
<comment type="caution">
    <text evidence="1">The sequence shown here is derived from an EMBL/GenBank/DDBJ whole genome shotgun (WGS) entry which is preliminary data.</text>
</comment>
<evidence type="ECO:0000313" key="1">
    <source>
        <dbReference type="EMBL" id="KAF6237235.1"/>
    </source>
</evidence>
<dbReference type="RefSeq" id="XP_037166563.1">
    <property type="nucleotide sequence ID" value="XM_037306625.1"/>
</dbReference>
<sequence length="132" mass="14908">MKSLSSFRSRGYIVRAFNTSVSTAAAGVRCDVRYLGCMSVKGQDLIGSLTSTGEEPKLHIRVHNLQLVERRLDADMDEIEHSISTWHITQKAEPYGGEHEPSHGDQIHVIADKWTVRFLSALVKMQQPRVKY</sequence>